<feature type="compositionally biased region" description="Basic and acidic residues" evidence="1">
    <location>
        <begin position="314"/>
        <end position="325"/>
    </location>
</feature>
<dbReference type="AlphaFoldDB" id="N1PMD2"/>
<gene>
    <name evidence="2" type="ORF">DOTSEDRAFT_24582</name>
</gene>
<feature type="compositionally biased region" description="Basic and acidic residues" evidence="1">
    <location>
        <begin position="294"/>
        <end position="305"/>
    </location>
</feature>
<reference evidence="3" key="1">
    <citation type="journal article" date="2012" name="PLoS Genet.">
        <title>The genomes of the fungal plant pathogens Cladosporium fulvum and Dothistroma septosporum reveal adaptation to different hosts and lifestyles but also signatures of common ancestry.</title>
        <authorList>
            <person name="de Wit P.J.G.M."/>
            <person name="van der Burgt A."/>
            <person name="Oekmen B."/>
            <person name="Stergiopoulos I."/>
            <person name="Abd-Elsalam K.A."/>
            <person name="Aerts A.L."/>
            <person name="Bahkali A.H."/>
            <person name="Beenen H.G."/>
            <person name="Chettri P."/>
            <person name="Cox M.P."/>
            <person name="Datema E."/>
            <person name="de Vries R.P."/>
            <person name="Dhillon B."/>
            <person name="Ganley A.R."/>
            <person name="Griffiths S.A."/>
            <person name="Guo Y."/>
            <person name="Hamelin R.C."/>
            <person name="Henrissat B."/>
            <person name="Kabir M.S."/>
            <person name="Jashni M.K."/>
            <person name="Kema G."/>
            <person name="Klaubauf S."/>
            <person name="Lapidus A."/>
            <person name="Levasseur A."/>
            <person name="Lindquist E."/>
            <person name="Mehrabi R."/>
            <person name="Ohm R.A."/>
            <person name="Owen T.J."/>
            <person name="Salamov A."/>
            <person name="Schwelm A."/>
            <person name="Schijlen E."/>
            <person name="Sun H."/>
            <person name="van den Burg H.A."/>
            <person name="van Ham R.C.H.J."/>
            <person name="Zhang S."/>
            <person name="Goodwin S.B."/>
            <person name="Grigoriev I.V."/>
            <person name="Collemare J."/>
            <person name="Bradshaw R.E."/>
        </authorList>
    </citation>
    <scope>NUCLEOTIDE SEQUENCE [LARGE SCALE GENOMIC DNA]</scope>
    <source>
        <strain evidence="3">NZE10 / CBS 128990</strain>
    </source>
</reference>
<feature type="region of interest" description="Disordered" evidence="1">
    <location>
        <begin position="89"/>
        <end position="517"/>
    </location>
</feature>
<accession>N1PMD2</accession>
<sequence length="789" mass="87130">MLTSLCTTQDSQAQALTNLIGTHGLQYAQRNYGGLYDYRPDELWDALIIAVERHKEGNINVNTQGDRAVHQVFILESGLFDQAYLDKINDTSTPERSSDEKEDEDHVDGGGLVETAKAGAMPRRSSRRPSQRVTPIRKQSTSRPSRNQSTLDAFDEVDEDATSEARPESLTRTTTMTTTINNAQPSGDHNQGTEIKNGMRTGELVRATGSKRSRSEKSTAKKPTQKLFDEVEKHDILPSSVQGIKSRAARGRRSLLPASSKNGPTKDGTQSEALVLSDEIESEPDMVDTILDAPEARVVDSRDAAEYAQDEAEEEKHKMKDRDSGEGTAIAASSKRPSTLGPTLRNHRQVSRSESDEEDECDPANVSESSDGSDDEDDLSTDSSEKGLTPPASDGGDDHDESEAEINQFNGTDFPDPDDGLEEDESPLREAEYASKHPSTERRSQSEKLKSASPAKRSSEDAFESDPPTFSKRSRVQSDSDNIVSQSGDKPLIVVNDDIEGRVDRPNQQPTPTGLTNDEIRDELRTIKQQISTAVSTFFADTDDVGEHGANMWSSWIARPRNDLEAVYEHVFGSEVPWRETAGRLWAGANLISDNLLRSMLALVIFTKILDHKLPWEVATAVQQPGHQFSSLAQVLADQEIDISAVLWQAVLHQLKDPEFIDNKVMPMVRQLAAECIMTLGEHLQGLMRGNTRDARWHINLFNGLTKACRAALMLKSKLVASGVDGTWVWYHTDHKIDGSRVRIPNHDNGYVALSLFAGIQDDLYVAPSGTHLKVKISVVGYKDERSDS</sequence>
<feature type="compositionally biased region" description="Polar residues" evidence="1">
    <location>
        <begin position="506"/>
        <end position="516"/>
    </location>
</feature>
<dbReference type="HOGENOM" id="CLU_355654_0_0_1"/>
<reference evidence="2 3" key="2">
    <citation type="journal article" date="2012" name="PLoS Pathog.">
        <title>Diverse lifestyles and strategies of plant pathogenesis encoded in the genomes of eighteen Dothideomycetes fungi.</title>
        <authorList>
            <person name="Ohm R.A."/>
            <person name="Feau N."/>
            <person name="Henrissat B."/>
            <person name="Schoch C.L."/>
            <person name="Horwitz B.A."/>
            <person name="Barry K.W."/>
            <person name="Condon B.J."/>
            <person name="Copeland A.C."/>
            <person name="Dhillon B."/>
            <person name="Glaser F."/>
            <person name="Hesse C.N."/>
            <person name="Kosti I."/>
            <person name="LaButti K."/>
            <person name="Lindquist E.A."/>
            <person name="Lucas S."/>
            <person name="Salamov A.A."/>
            <person name="Bradshaw R.E."/>
            <person name="Ciuffetti L."/>
            <person name="Hamelin R.C."/>
            <person name="Kema G.H.J."/>
            <person name="Lawrence C."/>
            <person name="Scott J.A."/>
            <person name="Spatafora J.W."/>
            <person name="Turgeon B.G."/>
            <person name="de Wit P.J.G.M."/>
            <person name="Zhong S."/>
            <person name="Goodwin S.B."/>
            <person name="Grigoriev I.V."/>
        </authorList>
    </citation>
    <scope>NUCLEOTIDE SEQUENCE [LARGE SCALE GENOMIC DNA]</scope>
    <source>
        <strain evidence="3">NZE10 / CBS 128990</strain>
    </source>
</reference>
<feature type="compositionally biased region" description="Basic and acidic residues" evidence="1">
    <location>
        <begin position="426"/>
        <end position="450"/>
    </location>
</feature>
<feature type="compositionally biased region" description="Acidic residues" evidence="1">
    <location>
        <begin position="371"/>
        <end position="380"/>
    </location>
</feature>
<dbReference type="EMBL" id="KB446539">
    <property type="protein sequence ID" value="EME44561.1"/>
    <property type="molecule type" value="Genomic_DNA"/>
</dbReference>
<evidence type="ECO:0000256" key="1">
    <source>
        <dbReference type="SAM" id="MobiDB-lite"/>
    </source>
</evidence>
<organism evidence="2 3">
    <name type="scientific">Dothistroma septosporum (strain NZE10 / CBS 128990)</name>
    <name type="common">Red band needle blight fungus</name>
    <name type="synonym">Mycosphaerella pini</name>
    <dbReference type="NCBI Taxonomy" id="675120"/>
    <lineage>
        <taxon>Eukaryota</taxon>
        <taxon>Fungi</taxon>
        <taxon>Dikarya</taxon>
        <taxon>Ascomycota</taxon>
        <taxon>Pezizomycotina</taxon>
        <taxon>Dothideomycetes</taxon>
        <taxon>Dothideomycetidae</taxon>
        <taxon>Mycosphaerellales</taxon>
        <taxon>Mycosphaerellaceae</taxon>
        <taxon>Dothistroma</taxon>
    </lineage>
</organism>
<name>N1PMD2_DOTSN</name>
<protein>
    <submittedName>
        <fullName evidence="2">Uncharacterized protein</fullName>
    </submittedName>
</protein>
<evidence type="ECO:0000313" key="3">
    <source>
        <dbReference type="Proteomes" id="UP000016933"/>
    </source>
</evidence>
<evidence type="ECO:0000313" key="2">
    <source>
        <dbReference type="EMBL" id="EME44561.1"/>
    </source>
</evidence>
<feature type="compositionally biased region" description="Acidic residues" evidence="1">
    <location>
        <begin position="395"/>
        <end position="404"/>
    </location>
</feature>
<feature type="compositionally biased region" description="Polar residues" evidence="1">
    <location>
        <begin position="257"/>
        <end position="272"/>
    </location>
</feature>
<feature type="compositionally biased region" description="Acidic residues" evidence="1">
    <location>
        <begin position="415"/>
        <end position="425"/>
    </location>
</feature>
<proteinExistence type="predicted"/>
<feature type="compositionally biased region" description="Polar residues" evidence="1">
    <location>
        <begin position="137"/>
        <end position="151"/>
    </location>
</feature>
<dbReference type="OrthoDB" id="10682371at2759"/>
<keyword evidence="3" id="KW-1185">Reference proteome</keyword>
<dbReference type="Proteomes" id="UP000016933">
    <property type="component" value="Unassembled WGS sequence"/>
</dbReference>
<dbReference type="OMA" id="DARWHIN"/>
<feature type="compositionally biased region" description="Basic and acidic residues" evidence="1">
    <location>
        <begin position="227"/>
        <end position="236"/>
    </location>
</feature>
<feature type="compositionally biased region" description="Acidic residues" evidence="1">
    <location>
        <begin position="153"/>
        <end position="162"/>
    </location>
</feature>
<feature type="compositionally biased region" description="Polar residues" evidence="1">
    <location>
        <begin position="477"/>
        <end position="488"/>
    </location>
</feature>
<feature type="compositionally biased region" description="Polar residues" evidence="1">
    <location>
        <begin position="180"/>
        <end position="194"/>
    </location>
</feature>